<comment type="subcellular location">
    <subcellularLocation>
        <location evidence="1 13">Cytoplasm</location>
    </subcellularLocation>
</comment>
<dbReference type="RefSeq" id="WP_317933820.1">
    <property type="nucleotide sequence ID" value="NZ_JAUBDH010000001.1"/>
</dbReference>
<proteinExistence type="inferred from homology"/>
<dbReference type="PROSITE" id="PS51163">
    <property type="entry name" value="YRDC"/>
    <property type="match status" value="1"/>
</dbReference>
<evidence type="ECO:0000256" key="5">
    <source>
        <dbReference type="ARBA" id="ARBA00022490"/>
    </source>
</evidence>
<keyword evidence="9 13" id="KW-0547">Nucleotide-binding</keyword>
<keyword evidence="6 13" id="KW-0808">Transferase</keyword>
<dbReference type="InterPro" id="IPR010923">
    <property type="entry name" value="T(6)A37_SUA5"/>
</dbReference>
<dbReference type="PANTHER" id="PTHR17490">
    <property type="entry name" value="SUA5"/>
    <property type="match status" value="1"/>
</dbReference>
<evidence type="ECO:0000256" key="7">
    <source>
        <dbReference type="ARBA" id="ARBA00022694"/>
    </source>
</evidence>
<dbReference type="EC" id="2.7.7.87" evidence="3 13"/>
<evidence type="ECO:0000256" key="9">
    <source>
        <dbReference type="ARBA" id="ARBA00022741"/>
    </source>
</evidence>
<comment type="catalytic activity">
    <reaction evidence="12 13">
        <text>L-threonine + hydrogencarbonate + ATP = L-threonylcarbamoyladenylate + diphosphate + H2O</text>
        <dbReference type="Rhea" id="RHEA:36407"/>
        <dbReference type="ChEBI" id="CHEBI:15377"/>
        <dbReference type="ChEBI" id="CHEBI:17544"/>
        <dbReference type="ChEBI" id="CHEBI:30616"/>
        <dbReference type="ChEBI" id="CHEBI:33019"/>
        <dbReference type="ChEBI" id="CHEBI:57926"/>
        <dbReference type="ChEBI" id="CHEBI:73682"/>
        <dbReference type="EC" id="2.7.7.87"/>
    </reaction>
</comment>
<dbReference type="Gene3D" id="3.90.870.10">
    <property type="entry name" value="DHBP synthase"/>
    <property type="match status" value="1"/>
</dbReference>
<evidence type="ECO:0000256" key="2">
    <source>
        <dbReference type="ARBA" id="ARBA00007663"/>
    </source>
</evidence>
<dbReference type="PANTHER" id="PTHR17490:SF16">
    <property type="entry name" value="THREONYLCARBAMOYL-AMP SYNTHASE"/>
    <property type="match status" value="1"/>
</dbReference>
<evidence type="ECO:0000256" key="4">
    <source>
        <dbReference type="ARBA" id="ARBA00015492"/>
    </source>
</evidence>
<evidence type="ECO:0000313" key="15">
    <source>
        <dbReference type="EMBL" id="MDW0108633.1"/>
    </source>
</evidence>
<evidence type="ECO:0000256" key="12">
    <source>
        <dbReference type="ARBA" id="ARBA00048366"/>
    </source>
</evidence>
<dbReference type="EMBL" id="JAUBDH010000001">
    <property type="protein sequence ID" value="MDW0108633.1"/>
    <property type="molecule type" value="Genomic_DNA"/>
</dbReference>
<name>A0ABU4FVA3_9BACL</name>
<evidence type="ECO:0000256" key="13">
    <source>
        <dbReference type="PIRNR" id="PIRNR004930"/>
    </source>
</evidence>
<evidence type="ECO:0000256" key="8">
    <source>
        <dbReference type="ARBA" id="ARBA00022695"/>
    </source>
</evidence>
<keyword evidence="16" id="KW-1185">Reference proteome</keyword>
<reference evidence="15 16" key="1">
    <citation type="submission" date="2023-06" db="EMBL/GenBank/DDBJ databases">
        <title>Sporosarcina sp. nov., isolated from Korean traditional fermented seafood 'Jeotgal'.</title>
        <authorList>
            <person name="Yang A.-I."/>
            <person name="Shin N.-R."/>
        </authorList>
    </citation>
    <scope>NUCLEOTIDE SEQUENCE [LARGE SCALE GENOMIC DNA]</scope>
    <source>
        <strain evidence="15 16">KCTC3840</strain>
    </source>
</reference>
<evidence type="ECO:0000256" key="11">
    <source>
        <dbReference type="ARBA" id="ARBA00029774"/>
    </source>
</evidence>
<evidence type="ECO:0000256" key="3">
    <source>
        <dbReference type="ARBA" id="ARBA00012584"/>
    </source>
</evidence>
<dbReference type="InterPro" id="IPR005145">
    <property type="entry name" value="Sua5_C"/>
</dbReference>
<comment type="caution">
    <text evidence="15">The sequence shown here is derived from an EMBL/GenBank/DDBJ whole genome shotgun (WGS) entry which is preliminary data.</text>
</comment>
<gene>
    <name evidence="15" type="ORF">QT716_01070</name>
</gene>
<evidence type="ECO:0000256" key="1">
    <source>
        <dbReference type="ARBA" id="ARBA00004496"/>
    </source>
</evidence>
<keyword evidence="10 13" id="KW-0067">ATP-binding</keyword>
<dbReference type="GO" id="GO:0061710">
    <property type="term" value="F:L-threonylcarbamoyladenylate synthase"/>
    <property type="evidence" value="ECO:0007669"/>
    <property type="project" value="UniProtKB-EC"/>
</dbReference>
<evidence type="ECO:0000256" key="10">
    <source>
        <dbReference type="ARBA" id="ARBA00022840"/>
    </source>
</evidence>
<keyword evidence="5 13" id="KW-0963">Cytoplasm</keyword>
<dbReference type="SUPFAM" id="SSF55821">
    <property type="entry name" value="YrdC/RibB"/>
    <property type="match status" value="1"/>
</dbReference>
<dbReference type="Proteomes" id="UP001280629">
    <property type="component" value="Unassembled WGS sequence"/>
</dbReference>
<dbReference type="Gene3D" id="3.40.50.11030">
    <property type="entry name" value="Threonylcarbamoyl-AMP synthase, C-terminal domain"/>
    <property type="match status" value="1"/>
</dbReference>
<dbReference type="PIRSF" id="PIRSF004930">
    <property type="entry name" value="Tln_factor_SUA5"/>
    <property type="match status" value="1"/>
</dbReference>
<evidence type="ECO:0000256" key="6">
    <source>
        <dbReference type="ARBA" id="ARBA00022679"/>
    </source>
</evidence>
<comment type="similarity">
    <text evidence="2 13">Belongs to the SUA5 family.</text>
</comment>
<dbReference type="InterPro" id="IPR050156">
    <property type="entry name" value="TC-AMP_synthase_SUA5"/>
</dbReference>
<protein>
    <recommendedName>
        <fullName evidence="4 13">Threonylcarbamoyl-AMP synthase</fullName>
        <shortName evidence="13">TC-AMP synthase</shortName>
        <ecNumber evidence="3 13">2.7.7.87</ecNumber>
    </recommendedName>
    <alternativeName>
        <fullName evidence="11 13">L-threonylcarbamoyladenylate synthase</fullName>
    </alternativeName>
</protein>
<evidence type="ECO:0000259" key="14">
    <source>
        <dbReference type="PROSITE" id="PS51163"/>
    </source>
</evidence>
<dbReference type="Pfam" id="PF01300">
    <property type="entry name" value="Sua5_yciO_yrdC"/>
    <property type="match status" value="1"/>
</dbReference>
<evidence type="ECO:0000313" key="16">
    <source>
        <dbReference type="Proteomes" id="UP001280629"/>
    </source>
</evidence>
<accession>A0ABU4FVA3</accession>
<organism evidence="15 16">
    <name type="scientific">Sporosarcina aquimarina</name>
    <dbReference type="NCBI Taxonomy" id="114975"/>
    <lineage>
        <taxon>Bacteria</taxon>
        <taxon>Bacillati</taxon>
        <taxon>Bacillota</taxon>
        <taxon>Bacilli</taxon>
        <taxon>Bacillales</taxon>
        <taxon>Caryophanaceae</taxon>
        <taxon>Sporosarcina</taxon>
    </lineage>
</organism>
<dbReference type="NCBIfam" id="TIGR00057">
    <property type="entry name" value="L-threonylcarbamoyladenylate synthase"/>
    <property type="match status" value="1"/>
</dbReference>
<comment type="function">
    <text evidence="13">Required for the formation of a threonylcarbamoyl group on adenosine at position 37 (t(6)A37) in tRNAs that read codons beginning with adenine.</text>
</comment>
<feature type="domain" description="YrdC-like" evidence="14">
    <location>
        <begin position="15"/>
        <end position="202"/>
    </location>
</feature>
<dbReference type="InterPro" id="IPR038385">
    <property type="entry name" value="Sua5/YwlC_C"/>
</dbReference>
<keyword evidence="7 13" id="KW-0819">tRNA processing</keyword>
<sequence length="346" mass="36624">MNTHIVKVDKCVDNDESYQQTVDCLRNGGLVAFPTETVYGLGALATDPDATKKVFEAKGRPSDNPLIVHIGTKEEVSLYADPIPASASELMDAFWPGPLTLIFHEKPGVIAKSVTVGKGTVGLRMPDHPVALRLLRLLGGPLAAPSANRSGKPSPTKASHVAQDMDGRIPFILDGGATGVGVESTVIDMTSTPPAILRPGGITAEMIEAVIGPVRSETSAAESEAPRAPGMKYKHYSPNAPVWLIEPNGETIDNAVKSFSADSHKVAVIGPDELTTDVPDWYFATGKRADLSQLASNLYDALRACDGTAADIILAVEAPLEGMGIAVMNRLNKAADGKRYSVDKFQ</sequence>
<dbReference type="InterPro" id="IPR017945">
    <property type="entry name" value="DHBP_synth_RibB-like_a/b_dom"/>
</dbReference>
<dbReference type="Pfam" id="PF03481">
    <property type="entry name" value="Sua5_C"/>
    <property type="match status" value="1"/>
</dbReference>
<dbReference type="InterPro" id="IPR006070">
    <property type="entry name" value="Sua5-like_dom"/>
</dbReference>
<keyword evidence="8 13" id="KW-0548">Nucleotidyltransferase</keyword>